<proteinExistence type="predicted"/>
<dbReference type="AlphaFoldDB" id="A0A5R9DZB0"/>
<dbReference type="RefSeq" id="WP_138051915.1">
    <property type="nucleotide sequence ID" value="NZ_VAWE01000001.1"/>
</dbReference>
<name>A0A5R9DZB0_9ACTN</name>
<comment type="caution">
    <text evidence="2">The sequence shown here is derived from an EMBL/GenBank/DDBJ whole genome shotgun (WGS) entry which is preliminary data.</text>
</comment>
<organism evidence="2 3">
    <name type="scientific">Streptomyces marianii</name>
    <dbReference type="NCBI Taxonomy" id="1817406"/>
    <lineage>
        <taxon>Bacteria</taxon>
        <taxon>Bacillati</taxon>
        <taxon>Actinomycetota</taxon>
        <taxon>Actinomycetes</taxon>
        <taxon>Kitasatosporales</taxon>
        <taxon>Streptomycetaceae</taxon>
        <taxon>Streptomyces</taxon>
    </lineage>
</organism>
<gene>
    <name evidence="2" type="ORF">FEF34_04180</name>
</gene>
<dbReference type="InterPro" id="IPR021139">
    <property type="entry name" value="NYN"/>
</dbReference>
<dbReference type="OrthoDB" id="9809421at2"/>
<dbReference type="Gene3D" id="3.40.50.1010">
    <property type="entry name" value="5'-nuclease"/>
    <property type="match status" value="1"/>
</dbReference>
<keyword evidence="3" id="KW-1185">Reference proteome</keyword>
<protein>
    <submittedName>
        <fullName evidence="2">NYN domain-containing protein</fullName>
    </submittedName>
</protein>
<accession>A0A5R9DZB0</accession>
<dbReference type="Pfam" id="PF01936">
    <property type="entry name" value="NYN"/>
    <property type="match status" value="1"/>
</dbReference>
<feature type="domain" description="NYN" evidence="1">
    <location>
        <begin position="80"/>
        <end position="166"/>
    </location>
</feature>
<evidence type="ECO:0000313" key="2">
    <source>
        <dbReference type="EMBL" id="TLQ42507.1"/>
    </source>
</evidence>
<dbReference type="EMBL" id="VAWE01000001">
    <property type="protein sequence ID" value="TLQ42507.1"/>
    <property type="molecule type" value="Genomic_DNA"/>
</dbReference>
<dbReference type="Proteomes" id="UP000305921">
    <property type="component" value="Unassembled WGS sequence"/>
</dbReference>
<reference evidence="2 3" key="1">
    <citation type="submission" date="2019-05" db="EMBL/GenBank/DDBJ databases">
        <title>Streptomyces marianii sp. nov., a novel marine actinomycete from southern coast of India.</title>
        <authorList>
            <person name="Iniyan A.M."/>
            <person name="Wink J."/>
            <person name="Ramprasad E."/>
            <person name="Ramana C.V."/>
            <person name="Bunk B."/>
            <person name="Sproer C."/>
            <person name="Joseph F.-J.R.S."/>
            <person name="Vincent S.G.P."/>
        </authorList>
    </citation>
    <scope>NUCLEOTIDE SEQUENCE [LARGE SCALE GENOMIC DNA]</scope>
    <source>
        <strain evidence="2 3">ICN19</strain>
    </source>
</reference>
<sequence length="227" mass="25220">MESGCLVLVDGWNHYVAALRCFGYGPAAKFPLDRLALHVAAETGADTVSGAAVVMALPDRNRPEEAPEFHAWRKRLRKLRNYGVRHEQARFSYHQLVCTQCTTSLDRSVTCGNCGTLNATAGRRKEKGADIRLASLALRGAWQQEYSTLIILSQDSDFGPMVQEVKKVYQSQGRRYALYSAFPTCTRPDHEHRPIPGTRELRLDSGVYSALIDRPSVHVTDGSTAEP</sequence>
<evidence type="ECO:0000259" key="1">
    <source>
        <dbReference type="Pfam" id="PF01936"/>
    </source>
</evidence>
<dbReference type="GO" id="GO:0004540">
    <property type="term" value="F:RNA nuclease activity"/>
    <property type="evidence" value="ECO:0007669"/>
    <property type="project" value="InterPro"/>
</dbReference>
<evidence type="ECO:0000313" key="3">
    <source>
        <dbReference type="Proteomes" id="UP000305921"/>
    </source>
</evidence>